<dbReference type="EMBL" id="JADBJN010000002">
    <property type="protein sequence ID" value="KAG5676213.1"/>
    <property type="molecule type" value="Genomic_DNA"/>
</dbReference>
<gene>
    <name evidence="1" type="ORF">PVAND_006062</name>
</gene>
<dbReference type="AlphaFoldDB" id="A0A9J6C2U9"/>
<evidence type="ECO:0000313" key="2">
    <source>
        <dbReference type="Proteomes" id="UP001107558"/>
    </source>
</evidence>
<keyword evidence="2" id="KW-1185">Reference proteome</keyword>
<sequence length="86" mass="10229">MFLSKAVKTMLYLIFIFTLLNYTVARVIRPQVKDDDFSPYFAAFSENDRSRIAEYERLKRSLMYFKTIDWDVVVQPRITDDEDSSS</sequence>
<evidence type="ECO:0000313" key="1">
    <source>
        <dbReference type="EMBL" id="KAG5676213.1"/>
    </source>
</evidence>
<reference evidence="1" key="1">
    <citation type="submission" date="2021-03" db="EMBL/GenBank/DDBJ databases">
        <title>Chromosome level genome of the anhydrobiotic midge Polypedilum vanderplanki.</title>
        <authorList>
            <person name="Yoshida Y."/>
            <person name="Kikawada T."/>
            <person name="Gusev O."/>
        </authorList>
    </citation>
    <scope>NUCLEOTIDE SEQUENCE</scope>
    <source>
        <strain evidence="1">NIAS01</strain>
        <tissue evidence="1">Whole body or cell culture</tissue>
    </source>
</reference>
<comment type="caution">
    <text evidence="1">The sequence shown here is derived from an EMBL/GenBank/DDBJ whole genome shotgun (WGS) entry which is preliminary data.</text>
</comment>
<dbReference type="Proteomes" id="UP001107558">
    <property type="component" value="Chromosome 2"/>
</dbReference>
<protein>
    <submittedName>
        <fullName evidence="1">Uncharacterized protein</fullName>
    </submittedName>
</protein>
<name>A0A9J6C2U9_POLVA</name>
<organism evidence="1 2">
    <name type="scientific">Polypedilum vanderplanki</name>
    <name type="common">Sleeping chironomid midge</name>
    <dbReference type="NCBI Taxonomy" id="319348"/>
    <lineage>
        <taxon>Eukaryota</taxon>
        <taxon>Metazoa</taxon>
        <taxon>Ecdysozoa</taxon>
        <taxon>Arthropoda</taxon>
        <taxon>Hexapoda</taxon>
        <taxon>Insecta</taxon>
        <taxon>Pterygota</taxon>
        <taxon>Neoptera</taxon>
        <taxon>Endopterygota</taxon>
        <taxon>Diptera</taxon>
        <taxon>Nematocera</taxon>
        <taxon>Chironomoidea</taxon>
        <taxon>Chironomidae</taxon>
        <taxon>Chironominae</taxon>
        <taxon>Polypedilum</taxon>
        <taxon>Polypedilum</taxon>
    </lineage>
</organism>
<proteinExistence type="predicted"/>
<accession>A0A9J6C2U9</accession>
<dbReference type="OrthoDB" id="10500196at2759"/>